<reference evidence="2 3" key="1">
    <citation type="journal article" date="2016" name="Genome Biol. Evol.">
        <title>Gene Family Evolution Reflects Adaptation to Soil Environmental Stressors in the Genome of the Collembolan Orchesella cincta.</title>
        <authorList>
            <person name="Faddeeva-Vakhrusheva A."/>
            <person name="Derks M.F."/>
            <person name="Anvar S.Y."/>
            <person name="Agamennone V."/>
            <person name="Suring W."/>
            <person name="Smit S."/>
            <person name="van Straalen N.M."/>
            <person name="Roelofs D."/>
        </authorList>
    </citation>
    <scope>NUCLEOTIDE SEQUENCE [LARGE SCALE GENOMIC DNA]</scope>
    <source>
        <tissue evidence="2">Mixed pool</tissue>
    </source>
</reference>
<gene>
    <name evidence="2" type="ORF">Ocin01_18637</name>
</gene>
<dbReference type="Proteomes" id="UP000094527">
    <property type="component" value="Unassembled WGS sequence"/>
</dbReference>
<comment type="caution">
    <text evidence="2">The sequence shown here is derived from an EMBL/GenBank/DDBJ whole genome shotgun (WGS) entry which is preliminary data.</text>
</comment>
<proteinExistence type="predicted"/>
<keyword evidence="3" id="KW-1185">Reference proteome</keyword>
<keyword evidence="1" id="KW-0472">Membrane</keyword>
<sequence length="221" mass="24652">MNTGTTHTGNNYENLVIGENPCTIEAVCETLSNCHSAATLWSKLIDVARNLGVPGDRLVMISISLTLGNKASSAVLHEILQEWQSRETTNAKLHILATILEETLLKDCADVLRLRFSNGHEDNLNKNVCQAQSDQNQNEIASGAHATTYYIDDTFGGSRTQLIPGEAYLYEDNATTRRIMKLKNIFLRIAPAIYFFLMCVSFLIWVLVVFVSENPNEIKQT</sequence>
<evidence type="ECO:0000313" key="3">
    <source>
        <dbReference type="Proteomes" id="UP000094527"/>
    </source>
</evidence>
<feature type="transmembrane region" description="Helical" evidence="1">
    <location>
        <begin position="185"/>
        <end position="211"/>
    </location>
</feature>
<dbReference type="AlphaFoldDB" id="A0A1D2M4Z2"/>
<dbReference type="Gene3D" id="1.10.533.10">
    <property type="entry name" value="Death Domain, Fas"/>
    <property type="match status" value="1"/>
</dbReference>
<keyword evidence="1" id="KW-0812">Transmembrane</keyword>
<dbReference type="CDD" id="cd01670">
    <property type="entry name" value="Death"/>
    <property type="match status" value="1"/>
</dbReference>
<dbReference type="EMBL" id="LJIJ01004196">
    <property type="protein sequence ID" value="ODM88045.1"/>
    <property type="molecule type" value="Genomic_DNA"/>
</dbReference>
<dbReference type="InterPro" id="IPR011029">
    <property type="entry name" value="DEATH-like_dom_sf"/>
</dbReference>
<organism evidence="2 3">
    <name type="scientific">Orchesella cincta</name>
    <name type="common">Springtail</name>
    <name type="synonym">Podura cincta</name>
    <dbReference type="NCBI Taxonomy" id="48709"/>
    <lineage>
        <taxon>Eukaryota</taxon>
        <taxon>Metazoa</taxon>
        <taxon>Ecdysozoa</taxon>
        <taxon>Arthropoda</taxon>
        <taxon>Hexapoda</taxon>
        <taxon>Collembola</taxon>
        <taxon>Entomobryomorpha</taxon>
        <taxon>Entomobryoidea</taxon>
        <taxon>Orchesellidae</taxon>
        <taxon>Orchesellinae</taxon>
        <taxon>Orchesella</taxon>
    </lineage>
</organism>
<name>A0A1D2M4Z2_ORCCI</name>
<keyword evidence="1" id="KW-1133">Transmembrane helix</keyword>
<accession>A0A1D2M4Z2</accession>
<evidence type="ECO:0000313" key="2">
    <source>
        <dbReference type="EMBL" id="ODM88045.1"/>
    </source>
</evidence>
<protein>
    <submittedName>
        <fullName evidence="2">Uncharacterized protein</fullName>
    </submittedName>
</protein>
<evidence type="ECO:0000256" key="1">
    <source>
        <dbReference type="SAM" id="Phobius"/>
    </source>
</evidence>